<dbReference type="EMBL" id="FMXQ01000008">
    <property type="protein sequence ID" value="SDB48715.1"/>
    <property type="molecule type" value="Genomic_DNA"/>
</dbReference>
<dbReference type="RefSeq" id="WP_090878800.1">
    <property type="nucleotide sequence ID" value="NZ_FMXQ01000008.1"/>
</dbReference>
<reference evidence="2 3" key="1">
    <citation type="submission" date="2016-10" db="EMBL/GenBank/DDBJ databases">
        <authorList>
            <person name="de Groot N.N."/>
        </authorList>
    </citation>
    <scope>NUCLEOTIDE SEQUENCE [LARGE SCALE GENOMIC DNA]</scope>
    <source>
        <strain evidence="2 3">ATCC 35022</strain>
    </source>
</reference>
<feature type="domain" description="Helix-turn-helix" evidence="1">
    <location>
        <begin position="6"/>
        <end position="53"/>
    </location>
</feature>
<dbReference type="AlphaFoldDB" id="A0A1G6DV89"/>
<evidence type="ECO:0000313" key="3">
    <source>
        <dbReference type="Proteomes" id="UP000199071"/>
    </source>
</evidence>
<organism evidence="2 3">
    <name type="scientific">Bauldia litoralis</name>
    <dbReference type="NCBI Taxonomy" id="665467"/>
    <lineage>
        <taxon>Bacteria</taxon>
        <taxon>Pseudomonadati</taxon>
        <taxon>Pseudomonadota</taxon>
        <taxon>Alphaproteobacteria</taxon>
        <taxon>Hyphomicrobiales</taxon>
        <taxon>Kaistiaceae</taxon>
        <taxon>Bauldia</taxon>
    </lineage>
</organism>
<proteinExistence type="predicted"/>
<dbReference type="Pfam" id="PF12728">
    <property type="entry name" value="HTH_17"/>
    <property type="match status" value="1"/>
</dbReference>
<dbReference type="OrthoDB" id="1097811at2"/>
<sequence>MTDRRLNTKAACELLGGIHRNTLGNRVRSGAIKAYRDGGRVYYLESELLRYIKPPVLAIDAGRRVTPGWEHISVADFDAATAELKEPYDD</sequence>
<dbReference type="STRING" id="665467.SAMN02982931_03782"/>
<dbReference type="Proteomes" id="UP000199071">
    <property type="component" value="Unassembled WGS sequence"/>
</dbReference>
<accession>A0A1G6DV89</accession>
<evidence type="ECO:0000259" key="1">
    <source>
        <dbReference type="Pfam" id="PF12728"/>
    </source>
</evidence>
<name>A0A1G6DV89_9HYPH</name>
<evidence type="ECO:0000313" key="2">
    <source>
        <dbReference type="EMBL" id="SDB48715.1"/>
    </source>
</evidence>
<dbReference type="InterPro" id="IPR041657">
    <property type="entry name" value="HTH_17"/>
</dbReference>
<keyword evidence="3" id="KW-1185">Reference proteome</keyword>
<gene>
    <name evidence="2" type="ORF">SAMN02982931_03782</name>
</gene>
<protein>
    <submittedName>
        <fullName evidence="2">Helix-turn-helix domain-containing protein</fullName>
    </submittedName>
</protein>